<dbReference type="PANTHER" id="PTHR30329">
    <property type="entry name" value="STATOR ELEMENT OF FLAGELLAR MOTOR COMPLEX"/>
    <property type="match status" value="1"/>
</dbReference>
<evidence type="ECO:0000256" key="1">
    <source>
        <dbReference type="ARBA" id="ARBA00004442"/>
    </source>
</evidence>
<dbReference type="Gene3D" id="3.30.1450.10">
    <property type="match status" value="1"/>
</dbReference>
<keyword evidence="2 6" id="KW-0732">Signal</keyword>
<dbReference type="InterPro" id="IPR007450">
    <property type="entry name" value="BamE_dom"/>
</dbReference>
<dbReference type="AlphaFoldDB" id="A0A2U2BMH5"/>
<dbReference type="EMBL" id="QEXO01000001">
    <property type="protein sequence ID" value="PWE15213.1"/>
    <property type="molecule type" value="Genomic_DNA"/>
</dbReference>
<reference evidence="9 11" key="3">
    <citation type="submission" date="2022-05" db="EMBL/GenBank/DDBJ databases">
        <title>Complete sequence of strain NY11312.</title>
        <authorList>
            <person name="Zhou D."/>
        </authorList>
    </citation>
    <scope>NUCLEOTIDE SEQUENCE [LARGE SCALE GENOMIC DNA]</scope>
    <source>
        <strain evidence="9 11">NY11312</strain>
    </source>
</reference>
<feature type="chain" id="PRO_5044580893" evidence="6">
    <location>
        <begin position="18"/>
        <end position="257"/>
    </location>
</feature>
<dbReference type="PANTHER" id="PTHR30329:SF21">
    <property type="entry name" value="LIPOPROTEIN YIAD-RELATED"/>
    <property type="match status" value="1"/>
</dbReference>
<protein>
    <submittedName>
        <fullName evidence="9">OmpA family protein</fullName>
    </submittedName>
    <submittedName>
        <fullName evidence="8">Outer membrane protein assembly factor BamE</fullName>
    </submittedName>
</protein>
<evidence type="ECO:0000259" key="7">
    <source>
        <dbReference type="PROSITE" id="PS51123"/>
    </source>
</evidence>
<dbReference type="RefSeq" id="WP_042487066.1">
    <property type="nucleotide sequence ID" value="NZ_CAXOJJ010000081.1"/>
</dbReference>
<dbReference type="SUPFAM" id="SSF103088">
    <property type="entry name" value="OmpA-like"/>
    <property type="match status" value="1"/>
</dbReference>
<dbReference type="InterPro" id="IPR006665">
    <property type="entry name" value="OmpA-like"/>
</dbReference>
<evidence type="ECO:0000256" key="3">
    <source>
        <dbReference type="ARBA" id="ARBA00023136"/>
    </source>
</evidence>
<evidence type="ECO:0000256" key="4">
    <source>
        <dbReference type="ARBA" id="ARBA00023237"/>
    </source>
</evidence>
<dbReference type="Proteomes" id="UP001211866">
    <property type="component" value="Chromosome"/>
</dbReference>
<dbReference type="InterPro" id="IPR036737">
    <property type="entry name" value="OmpA-like_sf"/>
</dbReference>
<evidence type="ECO:0000313" key="10">
    <source>
        <dbReference type="Proteomes" id="UP000245216"/>
    </source>
</evidence>
<dbReference type="InterPro" id="IPR006664">
    <property type="entry name" value="OMP_bac"/>
</dbReference>
<evidence type="ECO:0000256" key="5">
    <source>
        <dbReference type="PROSITE-ProRule" id="PRU00473"/>
    </source>
</evidence>
<dbReference type="Pfam" id="PF00691">
    <property type="entry name" value="OmpA"/>
    <property type="match status" value="1"/>
</dbReference>
<dbReference type="STRING" id="511.UZ73_04575"/>
<keyword evidence="11" id="KW-1185">Reference proteome</keyword>
<evidence type="ECO:0000256" key="6">
    <source>
        <dbReference type="SAM" id="SignalP"/>
    </source>
</evidence>
<feature type="signal peptide" evidence="6">
    <location>
        <begin position="1"/>
        <end position="17"/>
    </location>
</feature>
<gene>
    <name evidence="8" type="ORF">DF183_00285</name>
    <name evidence="9" type="ORF">M2J83_16135</name>
</gene>
<name>A0A2U2BMH5_ALCFA</name>
<accession>A0A2U2BMH5</accession>
<dbReference type="InterPro" id="IPR037873">
    <property type="entry name" value="BamE-like"/>
</dbReference>
<reference evidence="8 10" key="1">
    <citation type="submission" date="2018-05" db="EMBL/GenBank/DDBJ databases">
        <title>Genome Sequence of an Efficient Indole-Degrading Bacterium, Alcaligenes sp.YBY.</title>
        <authorList>
            <person name="Yang B."/>
        </authorList>
    </citation>
    <scope>NUCLEOTIDE SEQUENCE [LARGE SCALE GENOMIC DNA]</scope>
    <source>
        <strain evidence="8 10">YBY</strain>
    </source>
</reference>
<dbReference type="Proteomes" id="UP000245216">
    <property type="component" value="Unassembled WGS sequence"/>
</dbReference>
<evidence type="ECO:0000313" key="9">
    <source>
        <dbReference type="EMBL" id="WBM37320.1"/>
    </source>
</evidence>
<keyword evidence="4" id="KW-0998">Cell outer membrane</keyword>
<evidence type="ECO:0000313" key="8">
    <source>
        <dbReference type="EMBL" id="PWE15213.1"/>
    </source>
</evidence>
<dbReference type="EMBL" id="CP096916">
    <property type="protein sequence ID" value="WBM37320.1"/>
    <property type="molecule type" value="Genomic_DNA"/>
</dbReference>
<dbReference type="PROSITE" id="PS51123">
    <property type="entry name" value="OMPA_2"/>
    <property type="match status" value="1"/>
</dbReference>
<feature type="domain" description="OmpA-like" evidence="7">
    <location>
        <begin position="133"/>
        <end position="257"/>
    </location>
</feature>
<dbReference type="PRINTS" id="PR01021">
    <property type="entry name" value="OMPADOMAIN"/>
</dbReference>
<dbReference type="GO" id="GO:0009279">
    <property type="term" value="C:cell outer membrane"/>
    <property type="evidence" value="ECO:0007669"/>
    <property type="project" value="UniProtKB-SubCell"/>
</dbReference>
<dbReference type="OrthoDB" id="5360144at2"/>
<dbReference type="CDD" id="cd07185">
    <property type="entry name" value="OmpA_C-like"/>
    <property type="match status" value="1"/>
</dbReference>
<organism evidence="8 10">
    <name type="scientific">Alcaligenes faecalis</name>
    <dbReference type="NCBI Taxonomy" id="511"/>
    <lineage>
        <taxon>Bacteria</taxon>
        <taxon>Pseudomonadati</taxon>
        <taxon>Pseudomonadota</taxon>
        <taxon>Betaproteobacteria</taxon>
        <taxon>Burkholderiales</taxon>
        <taxon>Alcaligenaceae</taxon>
        <taxon>Alcaligenes</taxon>
    </lineage>
</organism>
<reference evidence="8 10" key="2">
    <citation type="submission" date="2018-05" db="EMBL/GenBank/DDBJ databases">
        <authorList>
            <person name="Lanie J.A."/>
            <person name="Ng W.-L."/>
            <person name="Kazmierczak K.M."/>
            <person name="Andrzejewski T.M."/>
            <person name="Davidsen T.M."/>
            <person name="Wayne K.J."/>
            <person name="Tettelin H."/>
            <person name="Glass J.I."/>
            <person name="Rusch D."/>
            <person name="Podicherti R."/>
            <person name="Tsui H.-C.T."/>
            <person name="Winkler M.E."/>
        </authorList>
    </citation>
    <scope>NUCLEOTIDE SEQUENCE [LARGE SCALE GENOMIC DNA]</scope>
    <source>
        <strain evidence="8 10">YBY</strain>
    </source>
</reference>
<proteinExistence type="predicted"/>
<evidence type="ECO:0000256" key="2">
    <source>
        <dbReference type="ARBA" id="ARBA00022729"/>
    </source>
</evidence>
<sequence length="257" mass="28142">MKKNWFGAALLGSLVLAGCGTLSQVDSEGHTENPVFPEVDKATFHTGSYPNIDNLRQVREGVTRDQLYDLLGRPHFAEGFKVREWDYLFHFNTAQGIKTCQFKVLFDQDKLGRSFYWKPSECASVLDATPKTATVQPFSLSGDVAFAFGSATLTSAGLSTIGDIAGQLKQMSEIERVTVSGHTDRIGNAASNQHLSQQRAQTVRQALSAQGIPAAVIVTQGFGSDRPLVQCDQHNRTELIACLAPNRRVDIEVQGQR</sequence>
<evidence type="ECO:0000313" key="11">
    <source>
        <dbReference type="Proteomes" id="UP001211866"/>
    </source>
</evidence>
<dbReference type="Gene3D" id="3.30.1330.60">
    <property type="entry name" value="OmpA-like domain"/>
    <property type="match status" value="1"/>
</dbReference>
<comment type="subcellular location">
    <subcellularLocation>
        <location evidence="1">Cell outer membrane</location>
    </subcellularLocation>
</comment>
<dbReference type="Pfam" id="PF04355">
    <property type="entry name" value="BamE"/>
    <property type="match status" value="1"/>
</dbReference>
<dbReference type="PROSITE" id="PS51257">
    <property type="entry name" value="PROKAR_LIPOPROTEIN"/>
    <property type="match status" value="1"/>
</dbReference>
<dbReference type="InterPro" id="IPR050330">
    <property type="entry name" value="Bact_OuterMem_StrucFunc"/>
</dbReference>
<keyword evidence="3 5" id="KW-0472">Membrane</keyword>